<organism evidence="1">
    <name type="scientific">viral metagenome</name>
    <dbReference type="NCBI Taxonomy" id="1070528"/>
    <lineage>
        <taxon>unclassified sequences</taxon>
        <taxon>metagenomes</taxon>
        <taxon>organismal metagenomes</taxon>
    </lineage>
</organism>
<accession>A0A6C0ECD1</accession>
<protein>
    <submittedName>
        <fullName evidence="1">Uncharacterized protein</fullName>
    </submittedName>
</protein>
<sequence>MNITMLIDDIIIKSVKIICMWDCIQLIAYYAQRCNHLNIIH</sequence>
<reference evidence="1" key="1">
    <citation type="journal article" date="2020" name="Nature">
        <title>Giant virus diversity and host interactions through global metagenomics.</title>
        <authorList>
            <person name="Schulz F."/>
            <person name="Roux S."/>
            <person name="Paez-Espino D."/>
            <person name="Jungbluth S."/>
            <person name="Walsh D.A."/>
            <person name="Denef V.J."/>
            <person name="McMahon K.D."/>
            <person name="Konstantinidis K.T."/>
            <person name="Eloe-Fadrosh E.A."/>
            <person name="Kyrpides N.C."/>
            <person name="Woyke T."/>
        </authorList>
    </citation>
    <scope>NUCLEOTIDE SEQUENCE</scope>
    <source>
        <strain evidence="1">GVMAG-M-3300023179-2</strain>
    </source>
</reference>
<evidence type="ECO:0000313" key="1">
    <source>
        <dbReference type="EMBL" id="QHT26764.1"/>
    </source>
</evidence>
<dbReference type="EMBL" id="MN739801">
    <property type="protein sequence ID" value="QHT26764.1"/>
    <property type="molecule type" value="Genomic_DNA"/>
</dbReference>
<name>A0A6C0ECD1_9ZZZZ</name>
<proteinExistence type="predicted"/>
<dbReference type="AlphaFoldDB" id="A0A6C0ECD1"/>